<comment type="cofactor">
    <cofactor evidence="1">
        <name>Cu cation</name>
        <dbReference type="ChEBI" id="CHEBI:23378"/>
    </cofactor>
</comment>
<keyword evidence="6 15" id="KW-0479">Metal-binding</keyword>
<feature type="active site" description="Schiff-base intermediate with substrate; via topaquinone" evidence="13">
    <location>
        <position position="388"/>
    </location>
</feature>
<dbReference type="InterPro" id="IPR015802">
    <property type="entry name" value="Cu_amine_oxidase_N3"/>
</dbReference>
<evidence type="ECO:0000259" key="17">
    <source>
        <dbReference type="Pfam" id="PF01179"/>
    </source>
</evidence>
<dbReference type="EMBL" id="JOWA01000077">
    <property type="protein sequence ID" value="KEZ45607.1"/>
    <property type="molecule type" value="Genomic_DNA"/>
</dbReference>
<dbReference type="InterPro" id="IPR016182">
    <property type="entry name" value="Cu_amine_oxidase_N-reg"/>
</dbReference>
<proteinExistence type="inferred from homology"/>
<dbReference type="RefSeq" id="XP_016645406.1">
    <property type="nucleotide sequence ID" value="XM_016785109.1"/>
</dbReference>
<dbReference type="Proteomes" id="UP000028545">
    <property type="component" value="Unassembled WGS sequence"/>
</dbReference>
<dbReference type="InterPro" id="IPR015798">
    <property type="entry name" value="Cu_amine_oxidase_C"/>
</dbReference>
<evidence type="ECO:0000256" key="5">
    <source>
        <dbReference type="ARBA" id="ARBA00011738"/>
    </source>
</evidence>
<evidence type="ECO:0000256" key="14">
    <source>
        <dbReference type="PIRSR" id="PIRSR600269-51"/>
    </source>
</evidence>
<feature type="domain" description="Copper amine oxidase N2-terminal" evidence="18">
    <location>
        <begin position="9"/>
        <end position="93"/>
    </location>
</feature>
<feature type="active site" description="Proton acceptor" evidence="13">
    <location>
        <position position="304"/>
    </location>
</feature>
<dbReference type="Pfam" id="PF02728">
    <property type="entry name" value="Cu_amine_oxidN3"/>
    <property type="match status" value="1"/>
</dbReference>
<dbReference type="FunFam" id="3.10.450.40:FF:000014">
    <property type="entry name" value="Peroxisomal primary amine oxidase"/>
    <property type="match status" value="1"/>
</dbReference>
<feature type="region of interest" description="Disordered" evidence="16">
    <location>
        <begin position="673"/>
        <end position="692"/>
    </location>
</feature>
<dbReference type="KEGG" id="sapo:SAPIO_CDS1960"/>
<evidence type="ECO:0000256" key="13">
    <source>
        <dbReference type="PIRSR" id="PIRSR600269-50"/>
    </source>
</evidence>
<evidence type="ECO:0000259" key="19">
    <source>
        <dbReference type="Pfam" id="PF02728"/>
    </source>
</evidence>
<evidence type="ECO:0000256" key="1">
    <source>
        <dbReference type="ARBA" id="ARBA00001935"/>
    </source>
</evidence>
<feature type="domain" description="Copper amine oxidase catalytic" evidence="17">
    <location>
        <begin position="227"/>
        <end position="638"/>
    </location>
</feature>
<evidence type="ECO:0000256" key="7">
    <source>
        <dbReference type="ARBA" id="ARBA00022772"/>
    </source>
</evidence>
<dbReference type="GO" id="GO:0009308">
    <property type="term" value="P:amine metabolic process"/>
    <property type="evidence" value="ECO:0007669"/>
    <property type="project" value="UniProtKB-UniRule"/>
</dbReference>
<evidence type="ECO:0000256" key="16">
    <source>
        <dbReference type="SAM" id="MobiDB-lite"/>
    </source>
</evidence>
<evidence type="ECO:0000256" key="11">
    <source>
        <dbReference type="ARBA" id="ARBA00023211"/>
    </source>
</evidence>
<dbReference type="Pfam" id="PF01179">
    <property type="entry name" value="Cu_amine_oxid"/>
    <property type="match status" value="1"/>
</dbReference>
<dbReference type="AlphaFoldDB" id="A0A084GE45"/>
<comment type="cofactor">
    <cofactor evidence="2">
        <name>Mn(2+)</name>
        <dbReference type="ChEBI" id="CHEBI:29035"/>
    </cofactor>
</comment>
<dbReference type="VEuPathDB" id="FungiDB:SAPIO_CDS1960"/>
<dbReference type="SUPFAM" id="SSF54416">
    <property type="entry name" value="Amine oxidase N-terminal region"/>
    <property type="match status" value="2"/>
</dbReference>
<evidence type="ECO:0000256" key="2">
    <source>
        <dbReference type="ARBA" id="ARBA00001936"/>
    </source>
</evidence>
<comment type="similarity">
    <text evidence="4 15">Belongs to the copper/topaquinone oxidase family.</text>
</comment>
<keyword evidence="10" id="KW-1015">Disulfide bond</keyword>
<comment type="PTM">
    <text evidence="14 15">Topaquinone (TPQ) is generated by copper-dependent autoxidation of a specific tyrosyl residue.</text>
</comment>
<name>A0A084GE45_PSEDA</name>
<dbReference type="GO" id="GO:0008131">
    <property type="term" value="F:primary methylamine oxidase activity"/>
    <property type="evidence" value="ECO:0007669"/>
    <property type="project" value="UniProtKB-EC"/>
</dbReference>
<dbReference type="HOGENOM" id="CLU_011500_3_2_1"/>
<keyword evidence="9 15" id="KW-0186">Copper</keyword>
<gene>
    <name evidence="20" type="ORF">SAPIO_CDS1960</name>
</gene>
<comment type="catalytic activity">
    <reaction evidence="12">
        <text>a primary methyl amine + O2 + H2O = an aldehyde + H2O2 + NH4(+)</text>
        <dbReference type="Rhea" id="RHEA:16153"/>
        <dbReference type="ChEBI" id="CHEBI:15377"/>
        <dbReference type="ChEBI" id="CHEBI:15379"/>
        <dbReference type="ChEBI" id="CHEBI:16240"/>
        <dbReference type="ChEBI" id="CHEBI:17478"/>
        <dbReference type="ChEBI" id="CHEBI:28938"/>
        <dbReference type="ChEBI" id="CHEBI:228804"/>
        <dbReference type="EC" id="1.4.3.21"/>
    </reaction>
</comment>
<dbReference type="PROSITE" id="PS01164">
    <property type="entry name" value="COPPER_AMINE_OXID_1"/>
    <property type="match status" value="1"/>
</dbReference>
<dbReference type="InterPro" id="IPR000269">
    <property type="entry name" value="Cu_amine_oxidase"/>
</dbReference>
<comment type="subunit">
    <text evidence="5">Homodimer.</text>
</comment>
<evidence type="ECO:0000313" key="21">
    <source>
        <dbReference type="Proteomes" id="UP000028545"/>
    </source>
</evidence>
<dbReference type="InterPro" id="IPR036460">
    <property type="entry name" value="Cu_amine_oxidase_C_sf"/>
</dbReference>
<dbReference type="PANTHER" id="PTHR10638:SF86">
    <property type="entry name" value="COPPER AMINE OXIDASE 1-RELATED"/>
    <property type="match status" value="1"/>
</dbReference>
<keyword evidence="21" id="KW-1185">Reference proteome</keyword>
<feature type="modified residue" description="2',4',5'-topaquinone" evidence="14">
    <location>
        <position position="388"/>
    </location>
</feature>
<evidence type="ECO:0000256" key="9">
    <source>
        <dbReference type="ARBA" id="ARBA00023008"/>
    </source>
</evidence>
<dbReference type="Gene3D" id="3.10.450.40">
    <property type="match status" value="2"/>
</dbReference>
<comment type="caution">
    <text evidence="20">The sequence shown here is derived from an EMBL/GenBank/DDBJ whole genome shotgun (WGS) entry which is preliminary data.</text>
</comment>
<dbReference type="FunFam" id="2.70.98.20:FF:000001">
    <property type="entry name" value="Amine oxidase"/>
    <property type="match status" value="1"/>
</dbReference>
<keyword evidence="8 15" id="KW-0560">Oxidoreductase</keyword>
<evidence type="ECO:0000313" key="20">
    <source>
        <dbReference type="EMBL" id="KEZ45607.1"/>
    </source>
</evidence>
<dbReference type="InterPro" id="IPR049948">
    <property type="entry name" value="Cu_Am_ox_TPQ-bd"/>
</dbReference>
<organism evidence="20 21">
    <name type="scientific">Pseudallescheria apiosperma</name>
    <name type="common">Scedosporium apiospermum</name>
    <dbReference type="NCBI Taxonomy" id="563466"/>
    <lineage>
        <taxon>Eukaryota</taxon>
        <taxon>Fungi</taxon>
        <taxon>Dikarya</taxon>
        <taxon>Ascomycota</taxon>
        <taxon>Pezizomycotina</taxon>
        <taxon>Sordariomycetes</taxon>
        <taxon>Hypocreomycetidae</taxon>
        <taxon>Microascales</taxon>
        <taxon>Microascaceae</taxon>
        <taxon>Scedosporium</taxon>
    </lineage>
</organism>
<evidence type="ECO:0000256" key="10">
    <source>
        <dbReference type="ARBA" id="ARBA00023157"/>
    </source>
</evidence>
<dbReference type="SUPFAM" id="SSF49998">
    <property type="entry name" value="Amine oxidase catalytic domain"/>
    <property type="match status" value="1"/>
</dbReference>
<evidence type="ECO:0000256" key="15">
    <source>
        <dbReference type="RuleBase" id="RU000672"/>
    </source>
</evidence>
<dbReference type="InterPro" id="IPR015800">
    <property type="entry name" value="Cu_amine_oxidase_N2"/>
</dbReference>
<feature type="compositionally biased region" description="Polar residues" evidence="16">
    <location>
        <begin position="682"/>
        <end position="692"/>
    </location>
</feature>
<reference evidence="20 21" key="1">
    <citation type="journal article" date="2014" name="Genome Announc.">
        <title>Draft genome sequence of the pathogenic fungus Scedosporium apiospermum.</title>
        <authorList>
            <person name="Vandeputte P."/>
            <person name="Ghamrawi S."/>
            <person name="Rechenmann M."/>
            <person name="Iltis A."/>
            <person name="Giraud S."/>
            <person name="Fleury M."/>
            <person name="Thornton C."/>
            <person name="Delhaes L."/>
            <person name="Meyer W."/>
            <person name="Papon N."/>
            <person name="Bouchara J.P."/>
        </authorList>
    </citation>
    <scope>NUCLEOTIDE SEQUENCE [LARGE SCALE GENOMIC DNA]</scope>
    <source>
        <strain evidence="20 21">IHEM 14462</strain>
    </source>
</reference>
<evidence type="ECO:0000259" key="18">
    <source>
        <dbReference type="Pfam" id="PF02727"/>
    </source>
</evidence>
<dbReference type="GO" id="GO:0005507">
    <property type="term" value="F:copper ion binding"/>
    <property type="evidence" value="ECO:0007669"/>
    <property type="project" value="InterPro"/>
</dbReference>
<dbReference type="Pfam" id="PF02727">
    <property type="entry name" value="Cu_amine_oxidN2"/>
    <property type="match status" value="1"/>
</dbReference>
<accession>A0A084GE45</accession>
<evidence type="ECO:0000256" key="4">
    <source>
        <dbReference type="ARBA" id="ARBA00007983"/>
    </source>
</evidence>
<dbReference type="GO" id="GO:0048038">
    <property type="term" value="F:quinone binding"/>
    <property type="evidence" value="ECO:0007669"/>
    <property type="project" value="InterPro"/>
</dbReference>
<evidence type="ECO:0000256" key="12">
    <source>
        <dbReference type="ARBA" id="ARBA00048032"/>
    </source>
</evidence>
<comment type="cofactor">
    <cofactor evidence="3">
        <name>Zn(2+)</name>
        <dbReference type="ChEBI" id="CHEBI:29105"/>
    </cofactor>
</comment>
<dbReference type="OrthoDB" id="5379943at2759"/>
<dbReference type="PROSITE" id="PS01165">
    <property type="entry name" value="COPPER_AMINE_OXID_2"/>
    <property type="match status" value="1"/>
</dbReference>
<evidence type="ECO:0000256" key="6">
    <source>
        <dbReference type="ARBA" id="ARBA00022723"/>
    </source>
</evidence>
<keyword evidence="7 13" id="KW-0801">TPQ</keyword>
<keyword evidence="11" id="KW-0464">Manganese</keyword>
<dbReference type="GeneID" id="27721032"/>
<evidence type="ECO:0000256" key="8">
    <source>
        <dbReference type="ARBA" id="ARBA00023002"/>
    </source>
</evidence>
<feature type="domain" description="Copper amine oxidase N3-terminal" evidence="19">
    <location>
        <begin position="100"/>
        <end position="201"/>
    </location>
</feature>
<dbReference type="OMA" id="QDGNIEC"/>
<protein>
    <recommendedName>
        <fullName evidence="15">Amine oxidase</fullName>
        <ecNumber evidence="15">1.4.3.-</ecNumber>
    </recommendedName>
</protein>
<dbReference type="InterPro" id="IPR049947">
    <property type="entry name" value="Cu_Am_Ox_Cu-bd"/>
</dbReference>
<comment type="cofactor">
    <cofactor evidence="15">
        <name>Cu cation</name>
        <dbReference type="ChEBI" id="CHEBI:23378"/>
    </cofactor>
    <text evidence="15">Contains 1 topaquinone per subunit.</text>
</comment>
<dbReference type="EC" id="1.4.3.-" evidence="15"/>
<dbReference type="Gene3D" id="2.70.98.20">
    <property type="entry name" value="Copper amine oxidase, catalytic domain"/>
    <property type="match status" value="1"/>
</dbReference>
<dbReference type="PANTHER" id="PTHR10638">
    <property type="entry name" value="COPPER AMINE OXIDASE"/>
    <property type="match status" value="1"/>
</dbReference>
<dbReference type="NCBIfam" id="NF008559">
    <property type="entry name" value="PRK11504.1"/>
    <property type="match status" value="1"/>
</dbReference>
<sequence>MPADVRLPHPFDPLSKEEIEAAIAIIKKAHGDNLLFNVISLQEPRKAQMTAWLENPASALRPVRVADVVVICPDGKVCDGLVDLQKGTITSWEELDGLQPIITVEELQMAEHVVRKDPRVIEQCKISGIAEEDMDKVYCDPWTIGYDERWGNKTRLQQALMYYRPDVDDCQYQYPLDFCPIFDPIRKEIIHIDIPKVRRPLSKVPAINYHPAGVQKQGGFRSDLKPINITQPEGVSFKMTGREIEWQNWKFHIGFNYREGIVFNNITFNDKGTERPIFYRLSLVEMVVPYGNPEHPHQRKHALDIGEYGAGYMTNSLSLGCDCKGAIFYLDAEFPTRAGGIRTIKNAICIHEEDNGILFKHSDFRDDSVIVTRARKLIIQQIFTAANYEYAIQWIFHQDGTIQPDIKLTGILNTYSMNPDEDTNGWGTQVYPGVNAHNHQHLFCLRIDANVDGPKNTIFAIDAVQAEAPVGSPGNYYGNAFYAQRTKLATVGQAKTEYSSATMRTWDICNTNKLHPYSGKPSSYKLVSREIPGLMPKPGSLVWKRAGFARHAVHVTKYRDDELWPAGRHVPQTSGEQEVGLLKWSADESESIDNEDVVLWHTFGLTHFPAPEDFPVMPAEPITLLLRPRHFFSNNPVMDVPPSYCITPSQVAAKAQGVGPAFDKNSAYAKPEKTCGSCHGENGTNGTTDGAH</sequence>
<evidence type="ECO:0000256" key="3">
    <source>
        <dbReference type="ARBA" id="ARBA00001947"/>
    </source>
</evidence>